<dbReference type="Proteomes" id="UP000473531">
    <property type="component" value="Unassembled WGS sequence"/>
</dbReference>
<dbReference type="PANTHER" id="PTHR43883">
    <property type="entry name" value="SLR0207 PROTEIN"/>
    <property type="match status" value="1"/>
</dbReference>
<dbReference type="RefSeq" id="WP_160599337.1">
    <property type="nucleotide sequence ID" value="NZ_WTYU01000001.1"/>
</dbReference>
<organism evidence="1 2">
    <name type="scientific">Allopontixanthobacter confluentis</name>
    <dbReference type="NCBI Taxonomy" id="1849021"/>
    <lineage>
        <taxon>Bacteria</taxon>
        <taxon>Pseudomonadati</taxon>
        <taxon>Pseudomonadota</taxon>
        <taxon>Alphaproteobacteria</taxon>
        <taxon>Sphingomonadales</taxon>
        <taxon>Erythrobacteraceae</taxon>
        <taxon>Allopontixanthobacter</taxon>
    </lineage>
</organism>
<protein>
    <recommendedName>
        <fullName evidence="3">Aminoglycoside phosphotransferase domain-containing protein</fullName>
    </recommendedName>
</protein>
<keyword evidence="2" id="KW-1185">Reference proteome</keyword>
<evidence type="ECO:0008006" key="3">
    <source>
        <dbReference type="Google" id="ProtNLM"/>
    </source>
</evidence>
<dbReference type="InterPro" id="IPR011009">
    <property type="entry name" value="Kinase-like_dom_sf"/>
</dbReference>
<dbReference type="PANTHER" id="PTHR43883:SF1">
    <property type="entry name" value="GLUCONOKINASE"/>
    <property type="match status" value="1"/>
</dbReference>
<dbReference type="InterPro" id="IPR052732">
    <property type="entry name" value="Cell-binding_unc_protein"/>
</dbReference>
<name>A0A6L7GEY9_9SPHN</name>
<dbReference type="AlphaFoldDB" id="A0A6L7GEY9"/>
<evidence type="ECO:0000313" key="1">
    <source>
        <dbReference type="EMBL" id="MXP13211.1"/>
    </source>
</evidence>
<accession>A0A6L7GEY9</accession>
<dbReference type="OrthoDB" id="9810277at2"/>
<dbReference type="SUPFAM" id="SSF56112">
    <property type="entry name" value="Protein kinase-like (PK-like)"/>
    <property type="match status" value="1"/>
</dbReference>
<sequence>MMLLHSAAQEQASQLQNIASRAAIEMGDAAAEHLEVIRFLARPASYAHHPATVEIVESHMSLVFLAGDLVFKIKRPVHLKFVDFRTLSSRRHYCETELAVNQRLAPGIYLAVAPLVRKADGALALDAAGEPVDYVVVMRRLDQEQSFEARVRRREVSSADVDDLCRVLAAFYREQPPVAITGAEMIGKWQTGVERMRQSLTDAQFGLETRLTGPPLAAIQQFLDENSDLIAQRVAHGWVRDGHGDLKPEHVYPGPPVLFIDRLEIDAQRRWCDPFDEIAFLGMECTKMGAGWIADRLTDALAGELGDRPPPVLLRFYSCYRACLRARFAIEHLLDEAPRTPQRWPRRAREYLALAAAEWEKPTG</sequence>
<reference evidence="1 2" key="1">
    <citation type="submission" date="2019-12" db="EMBL/GenBank/DDBJ databases">
        <title>Genomic-based taxomic classification of the family Erythrobacteraceae.</title>
        <authorList>
            <person name="Xu L."/>
        </authorList>
    </citation>
    <scope>NUCLEOTIDE SEQUENCE [LARGE SCALE GENOMIC DNA]</scope>
    <source>
        <strain evidence="1 2">KCTC 52259</strain>
    </source>
</reference>
<gene>
    <name evidence="1" type="ORF">GRI44_00305</name>
</gene>
<dbReference type="EMBL" id="WTYU01000001">
    <property type="protein sequence ID" value="MXP13211.1"/>
    <property type="molecule type" value="Genomic_DNA"/>
</dbReference>
<evidence type="ECO:0000313" key="2">
    <source>
        <dbReference type="Proteomes" id="UP000473531"/>
    </source>
</evidence>
<comment type="caution">
    <text evidence="1">The sequence shown here is derived from an EMBL/GenBank/DDBJ whole genome shotgun (WGS) entry which is preliminary data.</text>
</comment>
<proteinExistence type="predicted"/>